<dbReference type="GO" id="GO:0004385">
    <property type="term" value="F:GMP kinase activity"/>
    <property type="evidence" value="ECO:0007669"/>
    <property type="project" value="UniProtKB-UniRule"/>
</dbReference>
<dbReference type="Gene3D" id="3.30.63.10">
    <property type="entry name" value="Guanylate Kinase phosphate binding domain"/>
    <property type="match status" value="1"/>
</dbReference>
<keyword evidence="5 9" id="KW-0547">Nucleotide-binding</keyword>
<keyword evidence="7 9" id="KW-0067">ATP-binding</keyword>
<dbReference type="InterPro" id="IPR008144">
    <property type="entry name" value="Guanylate_kin-like_dom"/>
</dbReference>
<feature type="binding site" evidence="9">
    <location>
        <begin position="10"/>
        <end position="17"/>
    </location>
    <ligand>
        <name>ATP</name>
        <dbReference type="ChEBI" id="CHEBI:30616"/>
    </ligand>
</feature>
<dbReference type="GO" id="GO:0005524">
    <property type="term" value="F:ATP binding"/>
    <property type="evidence" value="ECO:0007669"/>
    <property type="project" value="UniProtKB-UniRule"/>
</dbReference>
<dbReference type="PROSITE" id="PS50052">
    <property type="entry name" value="GUANYLATE_KINASE_2"/>
    <property type="match status" value="1"/>
</dbReference>
<protein>
    <recommendedName>
        <fullName evidence="3 9">Guanylate kinase</fullName>
        <ecNumber evidence="2 9">2.7.4.8</ecNumber>
    </recommendedName>
    <alternativeName>
        <fullName evidence="8 9">GMP kinase</fullName>
    </alternativeName>
</protein>
<keyword evidence="12" id="KW-1185">Reference proteome</keyword>
<evidence type="ECO:0000256" key="7">
    <source>
        <dbReference type="ARBA" id="ARBA00022840"/>
    </source>
</evidence>
<dbReference type="AlphaFoldDB" id="A0AAW9SE17"/>
<evidence type="ECO:0000256" key="8">
    <source>
        <dbReference type="ARBA" id="ARBA00030128"/>
    </source>
</evidence>
<dbReference type="Gene3D" id="3.40.50.300">
    <property type="entry name" value="P-loop containing nucleotide triphosphate hydrolases"/>
    <property type="match status" value="1"/>
</dbReference>
<organism evidence="11 12">
    <name type="scientific">Rapidithrix thailandica</name>
    <dbReference type="NCBI Taxonomy" id="413964"/>
    <lineage>
        <taxon>Bacteria</taxon>
        <taxon>Pseudomonadati</taxon>
        <taxon>Bacteroidota</taxon>
        <taxon>Cytophagia</taxon>
        <taxon>Cytophagales</taxon>
        <taxon>Flammeovirgaceae</taxon>
        <taxon>Rapidithrix</taxon>
    </lineage>
</organism>
<dbReference type="GO" id="GO:0005829">
    <property type="term" value="C:cytosol"/>
    <property type="evidence" value="ECO:0007669"/>
    <property type="project" value="TreeGrafter"/>
</dbReference>
<dbReference type="InterPro" id="IPR017665">
    <property type="entry name" value="Guanylate_kinase"/>
</dbReference>
<dbReference type="Proteomes" id="UP001403385">
    <property type="component" value="Unassembled WGS sequence"/>
</dbReference>
<dbReference type="InterPro" id="IPR027417">
    <property type="entry name" value="P-loop_NTPase"/>
</dbReference>
<dbReference type="EC" id="2.7.4.8" evidence="2 9"/>
<keyword evidence="4 9" id="KW-0808">Transferase</keyword>
<gene>
    <name evidence="9 11" type="primary">gmk</name>
    <name evidence="11" type="ORF">AAG747_16815</name>
</gene>
<dbReference type="SUPFAM" id="SSF52540">
    <property type="entry name" value="P-loop containing nucleoside triphosphate hydrolases"/>
    <property type="match status" value="1"/>
</dbReference>
<evidence type="ECO:0000256" key="5">
    <source>
        <dbReference type="ARBA" id="ARBA00022741"/>
    </source>
</evidence>
<dbReference type="EMBL" id="JBDKWZ010000009">
    <property type="protein sequence ID" value="MEN7549588.1"/>
    <property type="molecule type" value="Genomic_DNA"/>
</dbReference>
<evidence type="ECO:0000313" key="11">
    <source>
        <dbReference type="EMBL" id="MEN7549588.1"/>
    </source>
</evidence>
<feature type="domain" description="Guanylate kinase-like" evidence="10">
    <location>
        <begin position="3"/>
        <end position="183"/>
    </location>
</feature>
<dbReference type="PANTHER" id="PTHR23117:SF13">
    <property type="entry name" value="GUANYLATE KINASE"/>
    <property type="match status" value="1"/>
</dbReference>
<evidence type="ECO:0000313" key="12">
    <source>
        <dbReference type="Proteomes" id="UP001403385"/>
    </source>
</evidence>
<evidence type="ECO:0000256" key="2">
    <source>
        <dbReference type="ARBA" id="ARBA00012961"/>
    </source>
</evidence>
<name>A0AAW9SE17_9BACT</name>
<comment type="catalytic activity">
    <reaction evidence="9">
        <text>GMP + ATP = GDP + ADP</text>
        <dbReference type="Rhea" id="RHEA:20780"/>
        <dbReference type="ChEBI" id="CHEBI:30616"/>
        <dbReference type="ChEBI" id="CHEBI:58115"/>
        <dbReference type="ChEBI" id="CHEBI:58189"/>
        <dbReference type="ChEBI" id="CHEBI:456216"/>
        <dbReference type="EC" id="2.7.4.8"/>
    </reaction>
</comment>
<evidence type="ECO:0000256" key="9">
    <source>
        <dbReference type="HAMAP-Rule" id="MF_00328"/>
    </source>
</evidence>
<keyword evidence="9" id="KW-0963">Cytoplasm</keyword>
<dbReference type="HAMAP" id="MF_00328">
    <property type="entry name" value="Guanylate_kinase"/>
    <property type="match status" value="1"/>
</dbReference>
<evidence type="ECO:0000256" key="4">
    <source>
        <dbReference type="ARBA" id="ARBA00022679"/>
    </source>
</evidence>
<dbReference type="InterPro" id="IPR008145">
    <property type="entry name" value="GK/Ca_channel_bsu"/>
</dbReference>
<accession>A0AAW9SE17</accession>
<comment type="similarity">
    <text evidence="1 9">Belongs to the guanylate kinase family.</text>
</comment>
<dbReference type="CDD" id="cd00071">
    <property type="entry name" value="GMPK"/>
    <property type="match status" value="1"/>
</dbReference>
<proteinExistence type="inferred from homology"/>
<evidence type="ECO:0000256" key="3">
    <source>
        <dbReference type="ARBA" id="ARBA00016296"/>
    </source>
</evidence>
<dbReference type="NCBIfam" id="TIGR03263">
    <property type="entry name" value="guanyl_kin"/>
    <property type="match status" value="1"/>
</dbReference>
<reference evidence="11 12" key="1">
    <citation type="submission" date="2024-04" db="EMBL/GenBank/DDBJ databases">
        <title>Novel genus in family Flammeovirgaceae.</title>
        <authorList>
            <person name="Nguyen T.H."/>
            <person name="Vuong T.Q."/>
            <person name="Le H."/>
            <person name="Kim S.-G."/>
        </authorList>
    </citation>
    <scope>NUCLEOTIDE SEQUENCE [LARGE SCALE GENOMIC DNA]</scope>
    <source>
        <strain evidence="11 12">JCM 23209</strain>
    </source>
</reference>
<dbReference type="RefSeq" id="WP_346822367.1">
    <property type="nucleotide sequence ID" value="NZ_JBDKWZ010000009.1"/>
</dbReference>
<dbReference type="SMART" id="SM00072">
    <property type="entry name" value="GuKc"/>
    <property type="match status" value="1"/>
</dbReference>
<comment type="function">
    <text evidence="9">Essential for recycling GMP and indirectly, cGMP.</text>
</comment>
<comment type="subcellular location">
    <subcellularLocation>
        <location evidence="9">Cytoplasm</location>
    </subcellularLocation>
</comment>
<dbReference type="PANTHER" id="PTHR23117">
    <property type="entry name" value="GUANYLATE KINASE-RELATED"/>
    <property type="match status" value="1"/>
</dbReference>
<dbReference type="Pfam" id="PF00625">
    <property type="entry name" value="Guanylate_kin"/>
    <property type="match status" value="1"/>
</dbReference>
<keyword evidence="6 9" id="KW-0418">Kinase</keyword>
<evidence type="ECO:0000256" key="6">
    <source>
        <dbReference type="ARBA" id="ARBA00022777"/>
    </source>
</evidence>
<evidence type="ECO:0000259" key="10">
    <source>
        <dbReference type="PROSITE" id="PS50052"/>
    </source>
</evidence>
<evidence type="ECO:0000256" key="1">
    <source>
        <dbReference type="ARBA" id="ARBA00005790"/>
    </source>
</evidence>
<comment type="caution">
    <text evidence="11">The sequence shown here is derived from an EMBL/GenBank/DDBJ whole genome shotgun (WGS) entry which is preliminary data.</text>
</comment>
<sequence>MNRKIVIFSAPSGAGKTTIVKKLLESYPELTFSISATTRTKRTGEVDEKDYYFLDEATFRQNIQEGGFVEYEEVYDGVFYGTLKSEIERIWQNHQVVVMDVDVKGGLSIKKAYQEQALGIFVKPPDVATLERRLRSRNTDSEESIRKRIAKAEYELTFEKDFEKVILNDSLEHAVEQAKEILNEFLVIKA</sequence>